<sequence length="33" mass="3300">MASSCELNSLSCIASSSVSLAVVAARKSVRGKS</sequence>
<gene>
    <name evidence="1" type="ORF">PXEA_LOCUS21511</name>
</gene>
<evidence type="ECO:0000313" key="2">
    <source>
        <dbReference type="Proteomes" id="UP000784294"/>
    </source>
</evidence>
<proteinExistence type="predicted"/>
<comment type="caution">
    <text evidence="1">The sequence shown here is derived from an EMBL/GenBank/DDBJ whole genome shotgun (WGS) entry which is preliminary data.</text>
</comment>
<reference evidence="1" key="1">
    <citation type="submission" date="2018-11" db="EMBL/GenBank/DDBJ databases">
        <authorList>
            <consortium name="Pathogen Informatics"/>
        </authorList>
    </citation>
    <scope>NUCLEOTIDE SEQUENCE</scope>
</reference>
<dbReference type="Proteomes" id="UP000784294">
    <property type="component" value="Unassembled WGS sequence"/>
</dbReference>
<accession>A0A3S5AFM4</accession>
<evidence type="ECO:0000313" key="1">
    <source>
        <dbReference type="EMBL" id="VEL28071.1"/>
    </source>
</evidence>
<dbReference type="AlphaFoldDB" id="A0A3S5AFM4"/>
<dbReference type="EMBL" id="CAAALY010092145">
    <property type="protein sequence ID" value="VEL28071.1"/>
    <property type="molecule type" value="Genomic_DNA"/>
</dbReference>
<organism evidence="1 2">
    <name type="scientific">Protopolystoma xenopodis</name>
    <dbReference type="NCBI Taxonomy" id="117903"/>
    <lineage>
        <taxon>Eukaryota</taxon>
        <taxon>Metazoa</taxon>
        <taxon>Spiralia</taxon>
        <taxon>Lophotrochozoa</taxon>
        <taxon>Platyhelminthes</taxon>
        <taxon>Monogenea</taxon>
        <taxon>Polyopisthocotylea</taxon>
        <taxon>Polystomatidea</taxon>
        <taxon>Polystomatidae</taxon>
        <taxon>Protopolystoma</taxon>
    </lineage>
</organism>
<keyword evidence="2" id="KW-1185">Reference proteome</keyword>
<protein>
    <submittedName>
        <fullName evidence="1">Uncharacterized protein</fullName>
    </submittedName>
</protein>
<name>A0A3S5AFM4_9PLAT</name>